<dbReference type="EMBL" id="WIXO01000001">
    <property type="protein sequence ID" value="MTE22405.1"/>
    <property type="molecule type" value="Genomic_DNA"/>
</dbReference>
<feature type="transmembrane region" description="Helical" evidence="1">
    <location>
        <begin position="214"/>
        <end position="232"/>
    </location>
</feature>
<gene>
    <name evidence="2" type="ORF">F0L17_25545</name>
</gene>
<organism evidence="2 3">
    <name type="scientific">Streptomyces taklimakanensis</name>
    <dbReference type="NCBI Taxonomy" id="2569853"/>
    <lineage>
        <taxon>Bacteria</taxon>
        <taxon>Bacillati</taxon>
        <taxon>Actinomycetota</taxon>
        <taxon>Actinomycetes</taxon>
        <taxon>Kitasatosporales</taxon>
        <taxon>Streptomycetaceae</taxon>
        <taxon>Streptomyces</taxon>
    </lineage>
</organism>
<dbReference type="RefSeq" id="WP_155072890.1">
    <property type="nucleotide sequence ID" value="NZ_WIXO01000001.1"/>
</dbReference>
<keyword evidence="1" id="KW-0812">Transmembrane</keyword>
<dbReference type="OrthoDB" id="4332110at2"/>
<reference evidence="2 3" key="1">
    <citation type="submission" date="2019-11" db="EMBL/GenBank/DDBJ databases">
        <authorList>
            <person name="Yuan L."/>
        </authorList>
    </citation>
    <scope>NUCLEOTIDE SEQUENCE [LARGE SCALE GENOMIC DNA]</scope>
    <source>
        <strain evidence="2 3">TRM43335</strain>
    </source>
</reference>
<evidence type="ECO:0000313" key="2">
    <source>
        <dbReference type="EMBL" id="MTE22405.1"/>
    </source>
</evidence>
<protein>
    <submittedName>
        <fullName evidence="2">Uncharacterized protein</fullName>
    </submittedName>
</protein>
<keyword evidence="3" id="KW-1185">Reference proteome</keyword>
<sequence>MTRYQQDLTPPWVLRTFGGVCGLVALLCLAVWTPVAVSEERAYAAAPVCPPNGPVPECRWEREATVTGKETIARKTHIDHYDLTHADGSEHRVSLVGDGSVEDRLRVGATVTTTTWRGEVREVALGPSRESTEAMPEGGYRAPVGIAVLALPFAVVFFWSAHWLRRRDRRGRPVATHQFGPFVLAYLAAMVPGTGGLVAVFLRPDIRDALTLTAWLAAGTLVIVVPWAGWLAHRSFHRGPEAEPVA</sequence>
<feature type="transmembrane region" description="Helical" evidence="1">
    <location>
        <begin position="182"/>
        <end position="202"/>
    </location>
</feature>
<keyword evidence="1" id="KW-0472">Membrane</keyword>
<dbReference type="Proteomes" id="UP000473014">
    <property type="component" value="Unassembled WGS sequence"/>
</dbReference>
<name>A0A6G2BJE7_9ACTN</name>
<dbReference type="AlphaFoldDB" id="A0A6G2BJE7"/>
<accession>A0A6G2BJE7</accession>
<feature type="transmembrane region" description="Helical" evidence="1">
    <location>
        <begin position="140"/>
        <end position="161"/>
    </location>
</feature>
<feature type="transmembrane region" description="Helical" evidence="1">
    <location>
        <begin position="12"/>
        <end position="32"/>
    </location>
</feature>
<keyword evidence="1" id="KW-1133">Transmembrane helix</keyword>
<evidence type="ECO:0000313" key="3">
    <source>
        <dbReference type="Proteomes" id="UP000473014"/>
    </source>
</evidence>
<comment type="caution">
    <text evidence="2">The sequence shown here is derived from an EMBL/GenBank/DDBJ whole genome shotgun (WGS) entry which is preliminary data.</text>
</comment>
<proteinExistence type="predicted"/>
<evidence type="ECO:0000256" key="1">
    <source>
        <dbReference type="SAM" id="Phobius"/>
    </source>
</evidence>